<reference evidence="2 3" key="1">
    <citation type="journal article" date="2009" name="Stand. Genomic Sci.">
        <title>Complete genome sequence of Catenulispora acidiphila type strain (ID 139908).</title>
        <authorList>
            <person name="Copeland A."/>
            <person name="Lapidus A."/>
            <person name="Glavina Del Rio T."/>
            <person name="Nolan M."/>
            <person name="Lucas S."/>
            <person name="Chen F."/>
            <person name="Tice H."/>
            <person name="Cheng J.F."/>
            <person name="Bruce D."/>
            <person name="Goodwin L."/>
            <person name="Pitluck S."/>
            <person name="Mikhailova N."/>
            <person name="Pati A."/>
            <person name="Ivanova N."/>
            <person name="Mavromatis K."/>
            <person name="Chen A."/>
            <person name="Palaniappan K."/>
            <person name="Chain P."/>
            <person name="Land M."/>
            <person name="Hauser L."/>
            <person name="Chang Y.J."/>
            <person name="Jeffries C.D."/>
            <person name="Chertkov O."/>
            <person name="Brettin T."/>
            <person name="Detter J.C."/>
            <person name="Han C."/>
            <person name="Ali Z."/>
            <person name="Tindall B.J."/>
            <person name="Goker M."/>
            <person name="Bristow J."/>
            <person name="Eisen J.A."/>
            <person name="Markowitz V."/>
            <person name="Hugenholtz P."/>
            <person name="Kyrpides N.C."/>
            <person name="Klenk H.P."/>
        </authorList>
    </citation>
    <scope>NUCLEOTIDE SEQUENCE [LARGE SCALE GENOMIC DNA]</scope>
    <source>
        <strain evidence="3">DSM 44928 / JCM 14897 / NBRC 102108 / NRRL B-24433 / ID139908</strain>
    </source>
</reference>
<organism evidence="2 3">
    <name type="scientific">Catenulispora acidiphila (strain DSM 44928 / JCM 14897 / NBRC 102108 / NRRL B-24433 / ID139908)</name>
    <dbReference type="NCBI Taxonomy" id="479433"/>
    <lineage>
        <taxon>Bacteria</taxon>
        <taxon>Bacillati</taxon>
        <taxon>Actinomycetota</taxon>
        <taxon>Actinomycetes</taxon>
        <taxon>Catenulisporales</taxon>
        <taxon>Catenulisporaceae</taxon>
        <taxon>Catenulispora</taxon>
    </lineage>
</organism>
<dbReference type="Pfam" id="PF02515">
    <property type="entry name" value="CoA_transf_3"/>
    <property type="match status" value="1"/>
</dbReference>
<dbReference type="KEGG" id="cai:Caci_8461"/>
<name>C7PX27_CATAD</name>
<dbReference type="InterPro" id="IPR044855">
    <property type="entry name" value="CoA-Trfase_III_dom3_sf"/>
</dbReference>
<proteinExistence type="predicted"/>
<dbReference type="Gene3D" id="3.40.50.10540">
    <property type="entry name" value="Crotonobetainyl-coa:carnitine coa-transferase, domain 1"/>
    <property type="match status" value="1"/>
</dbReference>
<dbReference type="SUPFAM" id="SSF89796">
    <property type="entry name" value="CoA-transferase family III (CaiB/BaiF)"/>
    <property type="match status" value="1"/>
</dbReference>
<dbReference type="HOGENOM" id="CLU_033975_0_0_11"/>
<dbReference type="InterPro" id="IPR003673">
    <property type="entry name" value="CoA-Trfase_fam_III"/>
</dbReference>
<gene>
    <name evidence="2" type="ordered locus">Caci_8461</name>
</gene>
<protein>
    <submittedName>
        <fullName evidence="2">L-carnitine dehydratase/bile acid-inducible protein F</fullName>
    </submittedName>
</protein>
<evidence type="ECO:0000256" key="1">
    <source>
        <dbReference type="ARBA" id="ARBA00022679"/>
    </source>
</evidence>
<dbReference type="PANTHER" id="PTHR48207:SF3">
    <property type="entry name" value="SUCCINATE--HYDROXYMETHYLGLUTARATE COA-TRANSFERASE"/>
    <property type="match status" value="1"/>
</dbReference>
<keyword evidence="1" id="KW-0808">Transferase</keyword>
<dbReference type="FunCoup" id="C7PX27">
    <property type="interactions" value="82"/>
</dbReference>
<accession>C7PX27</accession>
<dbReference type="PANTHER" id="PTHR48207">
    <property type="entry name" value="SUCCINATE--HYDROXYMETHYLGLUTARATE COA-TRANSFERASE"/>
    <property type="match status" value="1"/>
</dbReference>
<keyword evidence="3" id="KW-1185">Reference proteome</keyword>
<dbReference type="GO" id="GO:0008410">
    <property type="term" value="F:CoA-transferase activity"/>
    <property type="evidence" value="ECO:0007669"/>
    <property type="project" value="TreeGrafter"/>
</dbReference>
<dbReference type="STRING" id="479433.Caci_8461"/>
<sequence>MVTGMNGESAALPGLLVADFSRVLAGPYATMLLADLGADVVKVERPSSGDDTRAWGPPFAPDGSATYFQGVNRNKRSVALDLRSPRDAALARELIRRADVVVENFLPGTMERLGLGYEQMREANPGLVYCSITGFGDGAGAALPGYDLLAQAVGGLMSVTGEPGQPTKAGVALVDVITGMHAAFGILAALRHRDATGEGQRVSVSLLTSLLSGLVNHASAYLVAGVVPQAMGNRHPSIAPYEVFDAADRPLVIAAGNDRQFHSLCTALGAPELADDPRFATNTSRVAHREALIEELNRRLATKPAEEWFTALNEAGVPCGPINDVGDAFALAERLGLNAAVDVGGTRQTAHPVRFSTTPAAYFAPPPALDADGSAIREWLAQPSTLP</sequence>
<dbReference type="eggNOG" id="COG1804">
    <property type="taxonomic scope" value="Bacteria"/>
</dbReference>
<dbReference type="InterPro" id="IPR050483">
    <property type="entry name" value="CoA-transferase_III_domain"/>
</dbReference>
<dbReference type="AlphaFoldDB" id="C7PX27"/>
<evidence type="ECO:0000313" key="2">
    <source>
        <dbReference type="EMBL" id="ACU77284.1"/>
    </source>
</evidence>
<dbReference type="InParanoid" id="C7PX27"/>
<dbReference type="InterPro" id="IPR023606">
    <property type="entry name" value="CoA-Trfase_III_dom_1_sf"/>
</dbReference>
<dbReference type="EMBL" id="CP001700">
    <property type="protein sequence ID" value="ACU77284.1"/>
    <property type="molecule type" value="Genomic_DNA"/>
</dbReference>
<dbReference type="Gene3D" id="3.30.1540.10">
    <property type="entry name" value="formyl-coa transferase, domain 3"/>
    <property type="match status" value="1"/>
</dbReference>
<evidence type="ECO:0000313" key="3">
    <source>
        <dbReference type="Proteomes" id="UP000000851"/>
    </source>
</evidence>
<dbReference type="Proteomes" id="UP000000851">
    <property type="component" value="Chromosome"/>
</dbReference>